<dbReference type="PANTHER" id="PTHR33103">
    <property type="entry name" value="OS01G0153900 PROTEIN"/>
    <property type="match status" value="1"/>
</dbReference>
<dbReference type="PANTHER" id="PTHR33103:SF53">
    <property type="entry name" value="DUF674 FAMILY PROTEIN"/>
    <property type="match status" value="1"/>
</dbReference>
<dbReference type="InterPro" id="IPR007750">
    <property type="entry name" value="DUF674"/>
</dbReference>
<dbReference type="OMA" id="QMTAACT"/>
<proteinExistence type="predicted"/>
<dbReference type="AlphaFoldDB" id="A0A1D6ML76"/>
<name>A0A1D6ML76_MAIZE</name>
<dbReference type="FunCoup" id="A0A1D6ML76">
    <property type="interactions" value="1870"/>
</dbReference>
<reference evidence="1" key="1">
    <citation type="submission" date="2015-12" db="EMBL/GenBank/DDBJ databases">
        <title>Update maize B73 reference genome by single molecule sequencing technologies.</title>
        <authorList>
            <consortium name="Maize Genome Sequencing Project"/>
            <person name="Ware D."/>
        </authorList>
    </citation>
    <scope>NUCLEOTIDE SEQUENCE [LARGE SCALE GENOMIC DNA]</scope>
    <source>
        <tissue evidence="1">Seedling</tissue>
    </source>
</reference>
<accession>A0A1D6ML76</accession>
<protein>
    <submittedName>
        <fullName evidence="1">DUF674 family protein</fullName>
    </submittedName>
</protein>
<gene>
    <name evidence="1" type="ORF">ZEAMMB73_Zm00001d039805</name>
</gene>
<dbReference type="InParanoid" id="A0A1D6ML76"/>
<dbReference type="STRING" id="4577.A0A1D6ML76"/>
<dbReference type="Pfam" id="PF05056">
    <property type="entry name" value="DUF674"/>
    <property type="match status" value="1"/>
</dbReference>
<dbReference type="EMBL" id="CM007649">
    <property type="protein sequence ID" value="ONM29963.1"/>
    <property type="molecule type" value="Genomic_DNA"/>
</dbReference>
<dbReference type="ExpressionAtlas" id="A0A1D6ML76">
    <property type="expression patterns" value="baseline"/>
</dbReference>
<sequence>MSTTTATAGLTMKLLIDRKAQRVLFAEASKDVVDFLFSLLVLPIATAVKLIGKEAMVGCVGNLYASVDKLDSATYVQAGVGKNALLCPTVVSPAANTSSSLLRLPAPSSVQPKQLYRCTNTNNMNVNNCRAYITEQYGRACPACGCSMSTTANYLPFAGGSSASVGQSVAQSAAGGFVQGTATYTVLDDLTVTVTPKSSISSITLLNTFAVRDIGDLQEKTVQLGYNQGLAILEASLKSKSVLTDVFLYANK</sequence>
<evidence type="ECO:0000313" key="1">
    <source>
        <dbReference type="EMBL" id="ONM29963.1"/>
    </source>
</evidence>
<organism evidence="1">
    <name type="scientific">Zea mays</name>
    <name type="common">Maize</name>
    <dbReference type="NCBI Taxonomy" id="4577"/>
    <lineage>
        <taxon>Eukaryota</taxon>
        <taxon>Viridiplantae</taxon>
        <taxon>Streptophyta</taxon>
        <taxon>Embryophyta</taxon>
        <taxon>Tracheophyta</taxon>
        <taxon>Spermatophyta</taxon>
        <taxon>Magnoliopsida</taxon>
        <taxon>Liliopsida</taxon>
        <taxon>Poales</taxon>
        <taxon>Poaceae</taxon>
        <taxon>PACMAD clade</taxon>
        <taxon>Panicoideae</taxon>
        <taxon>Andropogonodae</taxon>
        <taxon>Andropogoneae</taxon>
        <taxon>Tripsacinae</taxon>
        <taxon>Zea</taxon>
    </lineage>
</organism>
<dbReference type="PaxDb" id="4577-GRMZM2G101646_P01"/>
<dbReference type="eggNOG" id="ENOG502SPKA">
    <property type="taxonomic scope" value="Eukaryota"/>
</dbReference>